<dbReference type="EMBL" id="AUPC02000003">
    <property type="protein sequence ID" value="POG82767.1"/>
    <property type="molecule type" value="Genomic_DNA"/>
</dbReference>
<evidence type="ECO:0000313" key="1">
    <source>
        <dbReference type="EMBL" id="POG82767.1"/>
    </source>
</evidence>
<evidence type="ECO:0000313" key="2">
    <source>
        <dbReference type="Proteomes" id="UP000018888"/>
    </source>
</evidence>
<dbReference type="AlphaFoldDB" id="A0A2H5QZD6"/>
<dbReference type="InterPro" id="IPR011009">
    <property type="entry name" value="Kinase-like_dom_sf"/>
</dbReference>
<dbReference type="InterPro" id="IPR051681">
    <property type="entry name" value="Ser/Thr_Kinases-Pseudokinases"/>
</dbReference>
<dbReference type="Gene3D" id="1.10.510.10">
    <property type="entry name" value="Transferase(Phosphotransferase) domain 1"/>
    <property type="match status" value="1"/>
</dbReference>
<dbReference type="PROSITE" id="PS50011">
    <property type="entry name" value="PROTEIN_KINASE_DOM"/>
    <property type="match status" value="1"/>
</dbReference>
<name>A0A2H5QZD6_RHIID</name>
<reference evidence="1 2" key="2">
    <citation type="journal article" date="2018" name="New Phytol.">
        <title>High intraspecific genome diversity in the model arbuscular mycorrhizal symbiont Rhizophagus irregularis.</title>
        <authorList>
            <person name="Chen E.C.H."/>
            <person name="Morin E."/>
            <person name="Beaudet D."/>
            <person name="Noel J."/>
            <person name="Yildirir G."/>
            <person name="Ndikumana S."/>
            <person name="Charron P."/>
            <person name="St-Onge C."/>
            <person name="Giorgi J."/>
            <person name="Kruger M."/>
            <person name="Marton T."/>
            <person name="Ropars J."/>
            <person name="Grigoriev I.V."/>
            <person name="Hainaut M."/>
            <person name="Henrissat B."/>
            <person name="Roux C."/>
            <person name="Martin F."/>
            <person name="Corradi N."/>
        </authorList>
    </citation>
    <scope>NUCLEOTIDE SEQUENCE [LARGE SCALE GENOMIC DNA]</scope>
    <source>
        <strain evidence="1 2">DAOM 197198</strain>
    </source>
</reference>
<dbReference type="GO" id="GO:0005524">
    <property type="term" value="F:ATP binding"/>
    <property type="evidence" value="ECO:0007669"/>
    <property type="project" value="InterPro"/>
</dbReference>
<dbReference type="VEuPathDB" id="FungiDB:RhiirFUN_002821"/>
<dbReference type="Proteomes" id="UP000018888">
    <property type="component" value="Unassembled WGS sequence"/>
</dbReference>
<gene>
    <name evidence="1" type="ORF">GLOIN_2v1761685</name>
</gene>
<sequence>MANIRYELIFSTLNKSKSLIDLNIHNNLEKKYEYIKQIILNNEEEILTKDEKLEAIKLLNNIFDKDKILYNEGTKRICENCQKECLAITYCEYCIRNYLKENFSNWTSENEDIDDLIRKCQTESYAPNGIIEWIPYNNLRNITYLTKGGYSEIYTADWIDGEYFQWNNQERKLKRFGKQQVILKRLENGESNNRNWFDEGKSHLTLSNKWSGVVKCYGLTKDPSDGNYILVIQQMDMDLRKYLQQNHYNLTWKEKIDIIFYIINALSQIHNENAIHRDLHSGNILFSQLNQEFYISDLGFCGSADKKLNSIYGNLPYIAPEVISKKETTFASDIYSIAMLMWEVSSSQSPFINHKHDYYLATKIMDGMRPKIMSNTPLEYKKLMEQCWHADPTKRPDINSLYSKIFEIRKLYYQNDQYESNKQHDNIQILVTSSNCTSANSIASIYSLDNNSSKFGNLPEIRNVTEAHRSQHNFSIPNKIEDIGNNSISGKK</sequence>
<organism evidence="1 2">
    <name type="scientific">Rhizophagus irregularis (strain DAOM 181602 / DAOM 197198 / MUCL 43194)</name>
    <name type="common">Arbuscular mycorrhizal fungus</name>
    <name type="synonym">Glomus intraradices</name>
    <dbReference type="NCBI Taxonomy" id="747089"/>
    <lineage>
        <taxon>Eukaryota</taxon>
        <taxon>Fungi</taxon>
        <taxon>Fungi incertae sedis</taxon>
        <taxon>Mucoromycota</taxon>
        <taxon>Glomeromycotina</taxon>
        <taxon>Glomeromycetes</taxon>
        <taxon>Glomerales</taxon>
        <taxon>Glomeraceae</taxon>
        <taxon>Rhizophagus</taxon>
    </lineage>
</organism>
<dbReference type="Pfam" id="PF07714">
    <property type="entry name" value="PK_Tyr_Ser-Thr"/>
    <property type="match status" value="1"/>
</dbReference>
<dbReference type="PANTHER" id="PTHR44329">
    <property type="entry name" value="SERINE/THREONINE-PROTEIN KINASE TNNI3K-RELATED"/>
    <property type="match status" value="1"/>
</dbReference>
<protein>
    <submittedName>
        <fullName evidence="1">Kinase-like domain-containing protein</fullName>
    </submittedName>
</protein>
<proteinExistence type="predicted"/>
<keyword evidence="2" id="KW-1185">Reference proteome</keyword>
<accession>A0A2H5QZD6</accession>
<dbReference type="InterPro" id="IPR000719">
    <property type="entry name" value="Prot_kinase_dom"/>
</dbReference>
<comment type="caution">
    <text evidence="1">The sequence shown here is derived from an EMBL/GenBank/DDBJ whole genome shotgun (WGS) entry which is preliminary data.</text>
</comment>
<dbReference type="SUPFAM" id="SSF56112">
    <property type="entry name" value="Protein kinase-like (PK-like)"/>
    <property type="match status" value="1"/>
</dbReference>
<dbReference type="GO" id="GO:0004674">
    <property type="term" value="F:protein serine/threonine kinase activity"/>
    <property type="evidence" value="ECO:0007669"/>
    <property type="project" value="TreeGrafter"/>
</dbReference>
<reference evidence="1 2" key="1">
    <citation type="journal article" date="2013" name="Proc. Natl. Acad. Sci. U.S.A.">
        <title>Genome of an arbuscular mycorrhizal fungus provides insight into the oldest plant symbiosis.</title>
        <authorList>
            <person name="Tisserant E."/>
            <person name="Malbreil M."/>
            <person name="Kuo A."/>
            <person name="Kohler A."/>
            <person name="Symeonidi A."/>
            <person name="Balestrini R."/>
            <person name="Charron P."/>
            <person name="Duensing N."/>
            <person name="Frei Dit Frey N."/>
            <person name="Gianinazzi-Pearson V."/>
            <person name="Gilbert L.B."/>
            <person name="Handa Y."/>
            <person name="Herr J.R."/>
            <person name="Hijri M."/>
            <person name="Koul R."/>
            <person name="Kawaguchi M."/>
            <person name="Krajinski F."/>
            <person name="Lammers P.J."/>
            <person name="Masclaux F.G."/>
            <person name="Murat C."/>
            <person name="Morin E."/>
            <person name="Ndikumana S."/>
            <person name="Pagni M."/>
            <person name="Petitpierre D."/>
            <person name="Requena N."/>
            <person name="Rosikiewicz P."/>
            <person name="Riley R."/>
            <person name="Saito K."/>
            <person name="San Clemente H."/>
            <person name="Shapiro H."/>
            <person name="van Tuinen D."/>
            <person name="Becard G."/>
            <person name="Bonfante P."/>
            <person name="Paszkowski U."/>
            <person name="Shachar-Hill Y.Y."/>
            <person name="Tuskan G.A."/>
            <person name="Young P.W."/>
            <person name="Sanders I.R."/>
            <person name="Henrissat B."/>
            <person name="Rensing S.A."/>
            <person name="Grigoriev I.V."/>
            <person name="Corradi N."/>
            <person name="Roux C."/>
            <person name="Martin F."/>
        </authorList>
    </citation>
    <scope>NUCLEOTIDE SEQUENCE [LARGE SCALE GENOMIC DNA]</scope>
    <source>
        <strain evidence="1 2">DAOM 197198</strain>
    </source>
</reference>
<dbReference type="InterPro" id="IPR001245">
    <property type="entry name" value="Ser-Thr/Tyr_kinase_cat_dom"/>
</dbReference>